<proteinExistence type="predicted"/>
<dbReference type="GO" id="GO:0000976">
    <property type="term" value="F:transcription cis-regulatory region binding"/>
    <property type="evidence" value="ECO:0007669"/>
    <property type="project" value="TreeGrafter"/>
</dbReference>
<evidence type="ECO:0000313" key="4">
    <source>
        <dbReference type="EMBL" id="EGD60506.1"/>
    </source>
</evidence>
<dbReference type="AlphaFoldDB" id="F1Z496"/>
<evidence type="ECO:0000256" key="1">
    <source>
        <dbReference type="ARBA" id="ARBA00023125"/>
    </source>
</evidence>
<feature type="domain" description="HTH tetR-type" evidence="3">
    <location>
        <begin position="13"/>
        <end position="73"/>
    </location>
</feature>
<dbReference type="PRINTS" id="PR00455">
    <property type="entry name" value="HTHTETR"/>
</dbReference>
<dbReference type="Proteomes" id="UP000004728">
    <property type="component" value="Unassembled WGS sequence"/>
</dbReference>
<evidence type="ECO:0000313" key="5">
    <source>
        <dbReference type="Proteomes" id="UP000004728"/>
    </source>
</evidence>
<dbReference type="InterPro" id="IPR050109">
    <property type="entry name" value="HTH-type_TetR-like_transc_reg"/>
</dbReference>
<dbReference type="PANTHER" id="PTHR30055:SF219">
    <property type="entry name" value="TRANSCRIPTIONAL REGULATORY PROTEIN"/>
    <property type="match status" value="1"/>
</dbReference>
<dbReference type="STRING" id="983920.Y88_2796"/>
<dbReference type="InterPro" id="IPR009057">
    <property type="entry name" value="Homeodomain-like_sf"/>
</dbReference>
<sequence length="217" mass="23760">MPKTLRVARSDGAATRTRILESAGKLFAENGFAQTPNKVVAEQAGVDLASINYHFGSRDGLYQAVLVEAHRRFMRYEEISVIVASERTPEQKLHALLATLAGRIIDDAPWNMTVLAREMLAPSDHLSQLFRDEVAPKIDLVLGVLSEITGIPADAPELMCCLISFGAPCAMLIIFPENLSPISRTIHQMSATALAEHLYRFTMGGLHAAAQAYRQSD</sequence>
<dbReference type="PROSITE" id="PS50977">
    <property type="entry name" value="HTH_TETR_2"/>
    <property type="match status" value="1"/>
</dbReference>
<feature type="DNA-binding region" description="H-T-H motif" evidence="2">
    <location>
        <begin position="36"/>
        <end position="55"/>
    </location>
</feature>
<dbReference type="SUPFAM" id="SSF46689">
    <property type="entry name" value="Homeodomain-like"/>
    <property type="match status" value="1"/>
</dbReference>
<organism evidence="4 5">
    <name type="scientific">Novosphingobium nitrogenifigens DSM 19370</name>
    <dbReference type="NCBI Taxonomy" id="983920"/>
    <lineage>
        <taxon>Bacteria</taxon>
        <taxon>Pseudomonadati</taxon>
        <taxon>Pseudomonadota</taxon>
        <taxon>Alphaproteobacteria</taxon>
        <taxon>Sphingomonadales</taxon>
        <taxon>Sphingomonadaceae</taxon>
        <taxon>Novosphingobium</taxon>
    </lineage>
</organism>
<dbReference type="RefSeq" id="WP_008068330.1">
    <property type="nucleotide sequence ID" value="NZ_AQWK01000009.1"/>
</dbReference>
<gene>
    <name evidence="4" type="ORF">Y88_2796</name>
</gene>
<evidence type="ECO:0000259" key="3">
    <source>
        <dbReference type="PROSITE" id="PS50977"/>
    </source>
</evidence>
<dbReference type="InterPro" id="IPR001647">
    <property type="entry name" value="HTH_TetR"/>
</dbReference>
<dbReference type="HOGENOM" id="CLU_069356_16_1_5"/>
<dbReference type="SUPFAM" id="SSF48498">
    <property type="entry name" value="Tetracyclin repressor-like, C-terminal domain"/>
    <property type="match status" value="1"/>
</dbReference>
<keyword evidence="5" id="KW-1185">Reference proteome</keyword>
<dbReference type="Pfam" id="PF09209">
    <property type="entry name" value="CecR_C"/>
    <property type="match status" value="1"/>
</dbReference>
<name>F1Z496_9SPHN</name>
<dbReference type="Gene3D" id="1.10.10.60">
    <property type="entry name" value="Homeodomain-like"/>
    <property type="match status" value="1"/>
</dbReference>
<dbReference type="OrthoDB" id="2356263at2"/>
<dbReference type="InterPro" id="IPR015292">
    <property type="entry name" value="Tscrpt_reg_YbiH_C"/>
</dbReference>
<dbReference type="GO" id="GO:0003700">
    <property type="term" value="F:DNA-binding transcription factor activity"/>
    <property type="evidence" value="ECO:0007669"/>
    <property type="project" value="TreeGrafter"/>
</dbReference>
<reference evidence="4 5" key="1">
    <citation type="journal article" date="2012" name="J. Bacteriol.">
        <title>Draft Genome Sequence of Novosphingobium nitrogenifigens Y88T.</title>
        <authorList>
            <person name="Strabala T.J."/>
            <person name="Macdonald L."/>
            <person name="Liu V."/>
            <person name="Smit A.M."/>
        </authorList>
    </citation>
    <scope>NUCLEOTIDE SEQUENCE [LARGE SCALE GENOMIC DNA]</scope>
    <source>
        <strain evidence="4 5">DSM 19370</strain>
    </source>
</reference>
<dbReference type="eggNOG" id="COG1309">
    <property type="taxonomic scope" value="Bacteria"/>
</dbReference>
<dbReference type="PANTHER" id="PTHR30055">
    <property type="entry name" value="HTH-TYPE TRANSCRIPTIONAL REGULATOR RUTR"/>
    <property type="match status" value="1"/>
</dbReference>
<evidence type="ECO:0000256" key="2">
    <source>
        <dbReference type="PROSITE-ProRule" id="PRU00335"/>
    </source>
</evidence>
<dbReference type="Pfam" id="PF00440">
    <property type="entry name" value="TetR_N"/>
    <property type="match status" value="1"/>
</dbReference>
<dbReference type="InParanoid" id="F1Z496"/>
<dbReference type="InterPro" id="IPR036271">
    <property type="entry name" value="Tet_transcr_reg_TetR-rel_C_sf"/>
</dbReference>
<dbReference type="EMBL" id="AEWJ01000018">
    <property type="protein sequence ID" value="EGD60506.1"/>
    <property type="molecule type" value="Genomic_DNA"/>
</dbReference>
<dbReference type="Gene3D" id="1.10.357.10">
    <property type="entry name" value="Tetracycline Repressor, domain 2"/>
    <property type="match status" value="1"/>
</dbReference>
<protein>
    <submittedName>
        <fullName evidence="4">Transcriptional regulator TetR</fullName>
    </submittedName>
</protein>
<accession>F1Z496</accession>
<keyword evidence="1 2" id="KW-0238">DNA-binding</keyword>
<comment type="caution">
    <text evidence="4">The sequence shown here is derived from an EMBL/GenBank/DDBJ whole genome shotgun (WGS) entry which is preliminary data.</text>
</comment>